<dbReference type="Pfam" id="PF07690">
    <property type="entry name" value="MFS_1"/>
    <property type="match status" value="2"/>
</dbReference>
<comment type="subcellular location">
    <subcellularLocation>
        <location evidence="1">Cell membrane</location>
        <topology evidence="1">Multi-pass membrane protein</topology>
    </subcellularLocation>
</comment>
<evidence type="ECO:0000256" key="4">
    <source>
        <dbReference type="ARBA" id="ARBA00022989"/>
    </source>
</evidence>
<dbReference type="Proteomes" id="UP001372714">
    <property type="component" value="Chromosome"/>
</dbReference>
<feature type="transmembrane region" description="Helical" evidence="6">
    <location>
        <begin position="213"/>
        <end position="236"/>
    </location>
</feature>
<dbReference type="PANTHER" id="PTHR43124">
    <property type="entry name" value="PURINE EFFLUX PUMP PBUE"/>
    <property type="match status" value="1"/>
</dbReference>
<evidence type="ECO:0000313" key="8">
    <source>
        <dbReference type="EMBL" id="WWM65048.1"/>
    </source>
</evidence>
<keyword evidence="2" id="KW-1003">Cell membrane</keyword>
<gene>
    <name evidence="8" type="ORF">V6W80_15075</name>
</gene>
<evidence type="ECO:0000256" key="6">
    <source>
        <dbReference type="SAM" id="Phobius"/>
    </source>
</evidence>
<dbReference type="CDD" id="cd17324">
    <property type="entry name" value="MFS_NepI_like"/>
    <property type="match status" value="1"/>
</dbReference>
<dbReference type="Gene3D" id="1.20.1250.20">
    <property type="entry name" value="MFS general substrate transporter like domains"/>
    <property type="match status" value="1"/>
</dbReference>
<feature type="transmembrane region" description="Helical" evidence="6">
    <location>
        <begin position="146"/>
        <end position="168"/>
    </location>
</feature>
<feature type="transmembrane region" description="Helical" evidence="6">
    <location>
        <begin position="366"/>
        <end position="387"/>
    </location>
</feature>
<evidence type="ECO:0000256" key="2">
    <source>
        <dbReference type="ARBA" id="ARBA00022475"/>
    </source>
</evidence>
<name>A0ABZ2FLF8_9PSED</name>
<sequence length="397" mass="41235">MSNVSISHSDTRQPARWAIFALTLAAFVIVTTEFIIVGLLPALSRDLGISVAMAGQLVTLFAFTIALAGPFMTAWLSRYERRRLFVVMAMAFALCNAAAAMAPSYWALVVARVIPAALVPVFWGIGSEAAGQLSSRETAGKAVAHVYFGVTAALLFGIPLGTVLGNAIGWRGAFWVLAALSLGMIPLLLLALPRIPAGARQNLGSQVSLFKSAFFLANLGLSLAIFTAMFAAYTYLADLLERSGGVPAAHVGWWLMGFGTVGLVGNYLAGRLVDKHEQKASVLFCTLLAVGVVSASFVAEQSLPFVAALAVWGIAHTALFPLSQIRVMNAATTGKALAGTLNISAANAGIGLGALLGGWAIGHGGITLACLGAGVLIGACAIATPLVESRRPTRSPR</sequence>
<protein>
    <submittedName>
        <fullName evidence="8">MFS transporter</fullName>
    </submittedName>
</protein>
<dbReference type="InterPro" id="IPR011701">
    <property type="entry name" value="MFS"/>
</dbReference>
<feature type="transmembrane region" description="Helical" evidence="6">
    <location>
        <begin position="305"/>
        <end position="325"/>
    </location>
</feature>
<organism evidence="8 9">
    <name type="scientific">Pseudomonas benzopyrenica</name>
    <dbReference type="NCBI Taxonomy" id="2993566"/>
    <lineage>
        <taxon>Bacteria</taxon>
        <taxon>Pseudomonadati</taxon>
        <taxon>Pseudomonadota</taxon>
        <taxon>Gammaproteobacteria</taxon>
        <taxon>Pseudomonadales</taxon>
        <taxon>Pseudomonadaceae</taxon>
        <taxon>Pseudomonas</taxon>
    </lineage>
</organism>
<evidence type="ECO:0000256" key="1">
    <source>
        <dbReference type="ARBA" id="ARBA00004651"/>
    </source>
</evidence>
<accession>A0ABZ2FLF8</accession>
<keyword evidence="3 6" id="KW-0812">Transmembrane</keyword>
<dbReference type="PANTHER" id="PTHR43124:SF10">
    <property type="entry name" value="PURINE EFFLUX PUMP PBUE"/>
    <property type="match status" value="1"/>
</dbReference>
<evidence type="ECO:0000313" key="9">
    <source>
        <dbReference type="Proteomes" id="UP001372714"/>
    </source>
</evidence>
<dbReference type="EMBL" id="CP145723">
    <property type="protein sequence ID" value="WWM65048.1"/>
    <property type="molecule type" value="Genomic_DNA"/>
</dbReference>
<feature type="transmembrane region" description="Helical" evidence="6">
    <location>
        <begin position="49"/>
        <end position="71"/>
    </location>
</feature>
<feature type="transmembrane region" description="Helical" evidence="6">
    <location>
        <begin position="248"/>
        <end position="268"/>
    </location>
</feature>
<feature type="transmembrane region" description="Helical" evidence="6">
    <location>
        <begin position="280"/>
        <end position="299"/>
    </location>
</feature>
<dbReference type="RefSeq" id="WP_338544698.1">
    <property type="nucleotide sequence ID" value="NZ_CP145723.1"/>
</dbReference>
<evidence type="ECO:0000256" key="3">
    <source>
        <dbReference type="ARBA" id="ARBA00022692"/>
    </source>
</evidence>
<dbReference type="SUPFAM" id="SSF103473">
    <property type="entry name" value="MFS general substrate transporter"/>
    <property type="match status" value="1"/>
</dbReference>
<proteinExistence type="predicted"/>
<keyword evidence="5 6" id="KW-0472">Membrane</keyword>
<feature type="transmembrane region" description="Helical" evidence="6">
    <location>
        <begin position="83"/>
        <end position="99"/>
    </location>
</feature>
<dbReference type="InterPro" id="IPR036259">
    <property type="entry name" value="MFS_trans_sf"/>
</dbReference>
<feature type="transmembrane region" description="Helical" evidence="6">
    <location>
        <begin position="174"/>
        <end position="192"/>
    </location>
</feature>
<feature type="domain" description="Major facilitator superfamily (MFS) profile" evidence="7">
    <location>
        <begin position="18"/>
        <end position="390"/>
    </location>
</feature>
<evidence type="ECO:0000259" key="7">
    <source>
        <dbReference type="PROSITE" id="PS50850"/>
    </source>
</evidence>
<dbReference type="InterPro" id="IPR050189">
    <property type="entry name" value="MFS_Efflux_Transporters"/>
</dbReference>
<evidence type="ECO:0000256" key="5">
    <source>
        <dbReference type="ARBA" id="ARBA00023136"/>
    </source>
</evidence>
<feature type="transmembrane region" description="Helical" evidence="6">
    <location>
        <begin position="337"/>
        <end position="360"/>
    </location>
</feature>
<keyword evidence="9" id="KW-1185">Reference proteome</keyword>
<keyword evidence="4 6" id="KW-1133">Transmembrane helix</keyword>
<dbReference type="InterPro" id="IPR020846">
    <property type="entry name" value="MFS_dom"/>
</dbReference>
<feature type="transmembrane region" description="Helical" evidence="6">
    <location>
        <begin position="105"/>
        <end position="125"/>
    </location>
</feature>
<dbReference type="PROSITE" id="PS50850">
    <property type="entry name" value="MFS"/>
    <property type="match status" value="1"/>
</dbReference>
<feature type="transmembrane region" description="Helical" evidence="6">
    <location>
        <begin position="17"/>
        <end position="43"/>
    </location>
</feature>
<reference evidence="8 9" key="1">
    <citation type="submission" date="2024-02" db="EMBL/GenBank/DDBJ databases">
        <title>The whole genome sequence of Pseudomonas benzopyrenica MLY92.</title>
        <authorList>
            <person name="Liu Y."/>
        </authorList>
    </citation>
    <scope>NUCLEOTIDE SEQUENCE [LARGE SCALE GENOMIC DNA]</scope>
    <source>
        <strain evidence="8 9">MLY92</strain>
    </source>
</reference>